<dbReference type="Proteomes" id="UP000015354">
    <property type="component" value="Unassembled WGS sequence"/>
</dbReference>
<comment type="caution">
    <text evidence="1">The sequence shown here is derived from an EMBL/GenBank/DDBJ whole genome shotgun (WGS) entry which is preliminary data.</text>
</comment>
<dbReference type="Pfam" id="PF05600">
    <property type="entry name" value="CDK5RAP3"/>
    <property type="match status" value="1"/>
</dbReference>
<reference evidence="1 2" key="1">
    <citation type="journal article" date="2013" name="PLoS ONE">
        <title>Predicting the Proteins of Angomonas deanei, Strigomonas culicis and Their Respective Endosymbionts Reveals New Aspects of the Trypanosomatidae Family.</title>
        <authorList>
            <person name="Motta M.C."/>
            <person name="Martins A.C."/>
            <person name="de Souza S.S."/>
            <person name="Catta-Preta C.M."/>
            <person name="Silva R."/>
            <person name="Klein C.C."/>
            <person name="de Almeida L.G."/>
            <person name="de Lima Cunha O."/>
            <person name="Ciapina L.P."/>
            <person name="Brocchi M."/>
            <person name="Colabardini A.C."/>
            <person name="de Araujo Lima B."/>
            <person name="Machado C.R."/>
            <person name="de Almeida Soares C.M."/>
            <person name="Probst C.M."/>
            <person name="de Menezes C.B."/>
            <person name="Thompson C.E."/>
            <person name="Bartholomeu D.C."/>
            <person name="Gradia D.F."/>
            <person name="Pavoni D.P."/>
            <person name="Grisard E.C."/>
            <person name="Fantinatti-Garboggini F."/>
            <person name="Marchini F.K."/>
            <person name="Rodrigues-Luiz G.F."/>
            <person name="Wagner G."/>
            <person name="Goldman G.H."/>
            <person name="Fietto J.L."/>
            <person name="Elias M.C."/>
            <person name="Goldman M.H."/>
            <person name="Sagot M.F."/>
            <person name="Pereira M."/>
            <person name="Stoco P.H."/>
            <person name="de Mendonca-Neto R.P."/>
            <person name="Teixeira S.M."/>
            <person name="Maciel T.E."/>
            <person name="de Oliveira Mendes T.A."/>
            <person name="Urmenyi T.P."/>
            <person name="de Souza W."/>
            <person name="Schenkman S."/>
            <person name="de Vasconcelos A.T."/>
        </authorList>
    </citation>
    <scope>NUCLEOTIDE SEQUENCE [LARGE SCALE GENOMIC DNA]</scope>
</reference>
<gene>
    <name evidence="1" type="ORF">STCU_09316</name>
</gene>
<accession>S9TN80</accession>
<sequence>MADQPVVLHYQQMEEWLKDRRSVFEKKHKKELKALLEYAPQLSQLVQDIVTHEKMIKKARGMVAECEKVSCEAERTVETVEKKRHQFLVDHNLISNDVTAFDPTLFSQLVDTQIRVSISRITALLVQFTEKFVVSFQQKYDTILSNTIKKSNRASSTFEEHFPWLTRLQAESKLPLGEDTTGALEGEGGGPVEIDWGDAPENVLSDGGNEIVIQWDDADEDVTPIMQDDEDALPPANFRSLSVNIANSRARGSLLGELDAARCFASERLRYENDVFFSDFVTSVDAVLEAARSSMDAEFVRMKEIYRLRDNLEEQVNRFARTIASMHLRKKAHEKKISDLHDELKRLEPHKEELVKQTRGVRDACLVELKKMFPERVVSIVGDINKFVE</sequence>
<dbReference type="InterPro" id="IPR008491">
    <property type="entry name" value="CDK5RAP3"/>
</dbReference>
<keyword evidence="2" id="KW-1185">Reference proteome</keyword>
<proteinExistence type="predicted"/>
<evidence type="ECO:0000313" key="1">
    <source>
        <dbReference type="EMBL" id="EPY19732.1"/>
    </source>
</evidence>
<organism evidence="1 2">
    <name type="scientific">Strigomonas culicis</name>
    <dbReference type="NCBI Taxonomy" id="28005"/>
    <lineage>
        <taxon>Eukaryota</taxon>
        <taxon>Discoba</taxon>
        <taxon>Euglenozoa</taxon>
        <taxon>Kinetoplastea</taxon>
        <taxon>Metakinetoplastina</taxon>
        <taxon>Trypanosomatida</taxon>
        <taxon>Trypanosomatidae</taxon>
        <taxon>Strigomonadinae</taxon>
        <taxon>Strigomonas</taxon>
    </lineage>
</organism>
<dbReference type="EMBL" id="ATMH01009316">
    <property type="protein sequence ID" value="EPY19732.1"/>
    <property type="molecule type" value="Genomic_DNA"/>
</dbReference>
<dbReference type="OrthoDB" id="278576at2759"/>
<protein>
    <submittedName>
        <fullName evidence="1">Uncharacterized protein</fullName>
    </submittedName>
</protein>
<dbReference type="AlphaFoldDB" id="S9TN80"/>
<evidence type="ECO:0000313" key="2">
    <source>
        <dbReference type="Proteomes" id="UP000015354"/>
    </source>
</evidence>
<name>S9TN80_9TRYP</name>